<evidence type="ECO:0000259" key="3">
    <source>
        <dbReference type="Pfam" id="PF06722"/>
    </source>
</evidence>
<comment type="similarity">
    <text evidence="1">Belongs to the UDP-glycosyltransferase family.</text>
</comment>
<feature type="domain" description="Erythromycin biosynthesis protein CIII-like C-terminal" evidence="3">
    <location>
        <begin position="262"/>
        <end position="391"/>
    </location>
</feature>
<dbReference type="GO" id="GO:0008194">
    <property type="term" value="F:UDP-glycosyltransferase activity"/>
    <property type="evidence" value="ECO:0007669"/>
    <property type="project" value="InterPro"/>
</dbReference>
<dbReference type="EMBL" id="KJ159185">
    <property type="protein sequence ID" value="AKA59085.1"/>
    <property type="molecule type" value="Genomic_DNA"/>
</dbReference>
<dbReference type="AlphaFoldDB" id="A0A1I9KXF5"/>
<keyword evidence="2 4" id="KW-0808">Transferase</keyword>
<dbReference type="Gene3D" id="3.40.50.2000">
    <property type="entry name" value="Glycogen Phosphorylase B"/>
    <property type="match status" value="2"/>
</dbReference>
<reference evidence="4" key="2">
    <citation type="journal article" date="2016" name="Cell Chem. Biol.">
        <title>Discovery of Ibomycin, a Complex Macrolactone that Exerts Antifungal Activity by Impeding Endocytic Trafficking and Membrane Function.</title>
        <authorList>
            <person name="Robbins N."/>
            <person name="Spitzer M."/>
            <person name="Wang W."/>
            <person name="Waglechner N."/>
            <person name="Patel D.J."/>
            <person name="O'Brien J.S."/>
            <person name="Ejim L."/>
            <person name="Ejim O."/>
            <person name="Tyers M."/>
            <person name="Wright G.D."/>
        </authorList>
    </citation>
    <scope>NUCLEOTIDE SEQUENCE</scope>
    <source>
        <strain evidence="4">WAC2288</strain>
    </source>
</reference>
<dbReference type="InterPro" id="IPR006326">
    <property type="entry name" value="UDPGT_MGT-like"/>
</dbReference>
<dbReference type="GO" id="GO:0016758">
    <property type="term" value="F:hexosyltransferase activity"/>
    <property type="evidence" value="ECO:0007669"/>
    <property type="project" value="InterPro"/>
</dbReference>
<proteinExistence type="inferred from homology"/>
<accession>A0A1I9KXF5</accession>
<evidence type="ECO:0000313" key="4">
    <source>
        <dbReference type="EMBL" id="AKA59085.1"/>
    </source>
</evidence>
<evidence type="ECO:0000256" key="1">
    <source>
        <dbReference type="ARBA" id="ARBA00009995"/>
    </source>
</evidence>
<name>A0A1I9KXF5_9ACTN</name>
<dbReference type="SUPFAM" id="SSF53756">
    <property type="entry name" value="UDP-Glycosyltransferase/glycogen phosphorylase"/>
    <property type="match status" value="1"/>
</dbReference>
<dbReference type="InterPro" id="IPR002213">
    <property type="entry name" value="UDP_glucos_trans"/>
</dbReference>
<dbReference type="Pfam" id="PF06722">
    <property type="entry name" value="EryCIII-like_C"/>
    <property type="match status" value="1"/>
</dbReference>
<dbReference type="InterPro" id="IPR010610">
    <property type="entry name" value="EryCIII-like_C"/>
</dbReference>
<dbReference type="NCBIfam" id="TIGR01426">
    <property type="entry name" value="MGT"/>
    <property type="match status" value="1"/>
</dbReference>
<reference evidence="4" key="1">
    <citation type="submission" date="2015-08" db="EMBL/GenBank/DDBJ databases">
        <authorList>
            <person name="Babu N.S."/>
            <person name="Beckwith C.J."/>
            <person name="Beseler K.G."/>
            <person name="Brison A."/>
            <person name="Carone J.V."/>
            <person name="Caskin T.P."/>
            <person name="Diamond M."/>
            <person name="Durham M.E."/>
            <person name="Foxe J.M."/>
            <person name="Go M."/>
            <person name="Henderson B.A."/>
            <person name="Jones I.B."/>
            <person name="McGettigan J.A."/>
            <person name="Micheletti S.J."/>
            <person name="Nasrallah M.E."/>
            <person name="Ortiz D."/>
            <person name="Piller C.R."/>
            <person name="Privatt S.R."/>
            <person name="Schneider S.L."/>
            <person name="Sharp S."/>
            <person name="Smith T.C."/>
            <person name="Stanton J.D."/>
            <person name="Ullery H.E."/>
            <person name="Wilson R.J."/>
            <person name="Serrano M.G."/>
            <person name="Buck G."/>
            <person name="Lee V."/>
            <person name="Wang Y."/>
            <person name="Carvalho R."/>
            <person name="Voegtly L."/>
            <person name="Shi R."/>
            <person name="Duckworth R."/>
            <person name="Johnson A."/>
            <person name="Loviza R."/>
            <person name="Walstead R."/>
            <person name="Shah Z."/>
            <person name="Kiflezghi M."/>
            <person name="Wade K."/>
            <person name="Ball S.L."/>
            <person name="Bradley K.W."/>
            <person name="Asai D.J."/>
            <person name="Bowman C.A."/>
            <person name="Russell D.A."/>
            <person name="Pope W.H."/>
            <person name="Jacobs-Sera D."/>
            <person name="Hendrix R.W."/>
            <person name="Hatfull G.F."/>
        </authorList>
    </citation>
    <scope>NUCLEOTIDE SEQUENCE</scope>
    <source>
        <strain evidence="4">WAC2288</strain>
    </source>
</reference>
<protein>
    <submittedName>
        <fullName evidence="4">Glycosyltransferase</fullName>
    </submittedName>
</protein>
<dbReference type="CDD" id="cd03784">
    <property type="entry name" value="GT1_Gtf-like"/>
    <property type="match status" value="1"/>
</dbReference>
<sequence length="418" mass="46164">MVRLKHIAILAFPGYGHVNPTLEMSRCLIEAGHRITYVVDERFVPRVTAVGASAVTWDSARSRFSQGEVTGDEIQALGLDYLRESRDVILPRTLEAFRDDVPDLILYDLESFFTARAAARLWDRPTAQYFPYFASNEHFSLAMEMFDGAVESVHESIGLVMEYLAGEGEDPHALWGSFMANFNAERNLVFLPRELQPLQETFDEARYTFAGHSIAANQHGVGSWPGADPTDPRRVVLITLGTEMNDRADFFELCERAFAGGDWRVVMTVGPGNLPEGRPLADHIEVHEWLDFSTVLPHADAVVCHAGIGTMLEAVSFGKPMVVVTYTPGDRFDARRAQEAGLALELPGDQVTVESLRASVDRVVGDPETARHLARMRTDMLAAGGPYRAARTVEGWLDELTGPAVGAGPVHGNERNRL</sequence>
<dbReference type="PANTHER" id="PTHR21015">
    <property type="entry name" value="UDP-N-ACETYLGLUCOSAMINE--N-ACETYLMURAMYL-(PENTAPEPTIDE) PYROPHOSPHORYL-UNDECAPRENOL N-ACETYLGLUCOSAMINE TRANSFERASE 1"/>
    <property type="match status" value="1"/>
</dbReference>
<evidence type="ECO:0000256" key="2">
    <source>
        <dbReference type="ARBA" id="ARBA00022679"/>
    </source>
</evidence>
<organism evidence="4">
    <name type="scientific">Streptomyces sp. WAC2288</name>
    <dbReference type="NCBI Taxonomy" id="1582798"/>
    <lineage>
        <taxon>Bacteria</taxon>
        <taxon>Bacillati</taxon>
        <taxon>Actinomycetota</taxon>
        <taxon>Actinomycetes</taxon>
        <taxon>Kitasatosporales</taxon>
        <taxon>Streptomycetaceae</taxon>
        <taxon>Streptomyces</taxon>
    </lineage>
</organism>
<dbReference type="PANTHER" id="PTHR21015:SF22">
    <property type="entry name" value="GLYCOSYLTRANSFERASE"/>
    <property type="match status" value="1"/>
</dbReference>